<evidence type="ECO:0000259" key="10">
    <source>
        <dbReference type="PROSITE" id="PS50958"/>
    </source>
</evidence>
<dbReference type="InterPro" id="IPR001212">
    <property type="entry name" value="Somatomedin_B_dom"/>
</dbReference>
<feature type="compositionally biased region" description="Low complexity" evidence="6">
    <location>
        <begin position="400"/>
        <end position="413"/>
    </location>
</feature>
<comment type="subcellular location">
    <subcellularLocation>
        <location evidence="1">Membrane</location>
        <topology evidence="1">Multi-pass membrane protein</topology>
    </subcellularLocation>
</comment>
<dbReference type="InterPro" id="IPR000832">
    <property type="entry name" value="GPCR_2_secretin-like"/>
</dbReference>
<dbReference type="SUPFAM" id="SSF81321">
    <property type="entry name" value="Family A G protein-coupled receptor-like"/>
    <property type="match status" value="1"/>
</dbReference>
<keyword evidence="4 7" id="KW-0472">Membrane</keyword>
<evidence type="ECO:0000256" key="3">
    <source>
        <dbReference type="ARBA" id="ARBA00022989"/>
    </source>
</evidence>
<keyword evidence="3 7" id="KW-1133">Transmembrane helix</keyword>
<sequence>MARRVTLLAVVCLAGLSAALQYSDLEAMNVTCSPKDTCHFGKGPRLGDSTNWKNRNCFCDDLCADYGDCCLDASAYDAEAQVAAVNNHQCVHLRHFGDIYMKGTCMASWEDQDVADMCATNSPDSNSVRRDPLASFPATSYDTAITYANYYCAVCNNDSTSLEIWKPRLECPTLASYHSHFKNLTMAYVAPRLEFKEDKWGLHVEDGGFPIFHTCFIDPVMPETVGHLVRPCKHMIKTCAANWTNTEVEDLCHSYTAVVYVFDQAFRNPHCALCNHESPESLGCQYGVFTRFYFRDDFNPGAFALLFDYIDGGSNVVGSACGKGEVFDPFFKKCRNVVCGKPDHQYRFGRCVYAGEVTTPASSTAPPSNTTEEENASHKEEGVDRGNSTTPVPGGEEEAATSPPTASSPAGPEVASPPLLTNKSQSLSCERFLLPADEYAMSDNGTVVVEKYGRTYLPHEYERREGGILVCIIQPEVGKFSRLMGWVTLAGLGLSCVCLLLHLVAFLIVPDLRNLSGKNLASLCLVLLAAYATFILSVFGEPGKRECFVLAAAMYYFFLSSFCWMNVMALDIWRTLRMATSELRVSSGKQWVKFSLYSLYGWLAPALALVVLVTLDLVRPEGMAEEYYPFLGERWCWFGHRKALLVFFAAPLMAIMVVNIALFILSARMIAETTQSTAKMTSCSPHHHQFKLYMRLALLMGVSWISGIVAGYLQLEAIWYVFVLFNTLQGVLLFLGFTCTRKVWHVAGSGCWRRVCLATRGPWVSRSPSSSRQGLESRDSHDSQLSAHSHSSVTHLASHSRTSVDAF</sequence>
<dbReference type="GO" id="GO:0016020">
    <property type="term" value="C:membrane"/>
    <property type="evidence" value="ECO:0007669"/>
    <property type="project" value="UniProtKB-SubCell"/>
</dbReference>
<feature type="signal peptide" evidence="8">
    <location>
        <begin position="1"/>
        <end position="19"/>
    </location>
</feature>
<reference evidence="11" key="1">
    <citation type="submission" date="2015-09" db="EMBL/GenBank/DDBJ databases">
        <title>Scylla olivacea transcriptome.</title>
        <authorList>
            <person name="Ikhwanuddin M."/>
        </authorList>
    </citation>
    <scope>NUCLEOTIDE SEQUENCE</scope>
</reference>
<evidence type="ECO:0000256" key="1">
    <source>
        <dbReference type="ARBA" id="ARBA00004141"/>
    </source>
</evidence>
<keyword evidence="8" id="KW-0732">Signal</keyword>
<dbReference type="GO" id="GO:0004930">
    <property type="term" value="F:G protein-coupled receptor activity"/>
    <property type="evidence" value="ECO:0007669"/>
    <property type="project" value="InterPro"/>
</dbReference>
<dbReference type="PANTHER" id="PTHR45902">
    <property type="entry name" value="LATROPHILIN RECEPTOR-LIKE PROTEIN A"/>
    <property type="match status" value="1"/>
</dbReference>
<feature type="transmembrane region" description="Helical" evidence="7">
    <location>
        <begin position="692"/>
        <end position="712"/>
    </location>
</feature>
<dbReference type="GO" id="GO:0007166">
    <property type="term" value="P:cell surface receptor signaling pathway"/>
    <property type="evidence" value="ECO:0007669"/>
    <property type="project" value="InterPro"/>
</dbReference>
<evidence type="ECO:0000256" key="7">
    <source>
        <dbReference type="SAM" id="Phobius"/>
    </source>
</evidence>
<feature type="region of interest" description="Disordered" evidence="6">
    <location>
        <begin position="762"/>
        <end position="807"/>
    </location>
</feature>
<dbReference type="PROSITE" id="PS50261">
    <property type="entry name" value="G_PROTEIN_RECEP_F2_4"/>
    <property type="match status" value="1"/>
</dbReference>
<evidence type="ECO:0000256" key="8">
    <source>
        <dbReference type="SAM" id="SignalP"/>
    </source>
</evidence>
<dbReference type="EMBL" id="GDRN01051649">
    <property type="protein sequence ID" value="JAI66384.1"/>
    <property type="molecule type" value="Transcribed_RNA"/>
</dbReference>
<feature type="transmembrane region" description="Helical" evidence="7">
    <location>
        <begin position="594"/>
        <end position="615"/>
    </location>
</feature>
<organism evidence="11">
    <name type="scientific">Scylla olivacea</name>
    <name type="common">Orange mud crab</name>
    <name type="synonym">Cancer olivacea</name>
    <dbReference type="NCBI Taxonomy" id="85551"/>
    <lineage>
        <taxon>Eukaryota</taxon>
        <taxon>Metazoa</taxon>
        <taxon>Ecdysozoa</taxon>
        <taxon>Arthropoda</taxon>
        <taxon>Crustacea</taxon>
        <taxon>Multicrustacea</taxon>
        <taxon>Malacostraca</taxon>
        <taxon>Eumalacostraca</taxon>
        <taxon>Eucarida</taxon>
        <taxon>Decapoda</taxon>
        <taxon>Pleocyemata</taxon>
        <taxon>Brachyura</taxon>
        <taxon>Eubrachyura</taxon>
        <taxon>Portunoidea</taxon>
        <taxon>Portunidae</taxon>
        <taxon>Portuninae</taxon>
        <taxon>Scylla</taxon>
    </lineage>
</organism>
<evidence type="ECO:0000313" key="11">
    <source>
        <dbReference type="EMBL" id="JAI66384.1"/>
    </source>
</evidence>
<feature type="transmembrane region" description="Helical" evidence="7">
    <location>
        <begin position="552"/>
        <end position="573"/>
    </location>
</feature>
<dbReference type="InterPro" id="IPR017981">
    <property type="entry name" value="GPCR_2-like_7TM"/>
</dbReference>
<feature type="domain" description="SMB" evidence="10">
    <location>
        <begin position="34"/>
        <end position="81"/>
    </location>
</feature>
<feature type="transmembrane region" description="Helical" evidence="7">
    <location>
        <begin position="483"/>
        <end position="508"/>
    </location>
</feature>
<feature type="domain" description="G-protein coupled receptors family 2 profile 2" evidence="9">
    <location>
        <begin position="484"/>
        <end position="741"/>
    </location>
</feature>
<dbReference type="PANTHER" id="PTHR45902:SF5">
    <property type="entry name" value="G-PROTEIN COUPLED RECEPTORS FAMILY 2 PROFILE 2 DOMAIN-CONTAINING PROTEIN"/>
    <property type="match status" value="1"/>
</dbReference>
<feature type="transmembrane region" description="Helical" evidence="7">
    <location>
        <begin position="644"/>
        <end position="671"/>
    </location>
</feature>
<dbReference type="Gene3D" id="1.20.1070.10">
    <property type="entry name" value="Rhodopsin 7-helix transmembrane proteins"/>
    <property type="match status" value="1"/>
</dbReference>
<dbReference type="CDD" id="cd15039">
    <property type="entry name" value="7tmB3_Methuselah-like"/>
    <property type="match status" value="1"/>
</dbReference>
<feature type="compositionally biased region" description="Polar residues" evidence="6">
    <location>
        <begin position="359"/>
        <end position="370"/>
    </location>
</feature>
<proteinExistence type="predicted"/>
<evidence type="ECO:0000256" key="5">
    <source>
        <dbReference type="ARBA" id="ARBA00023157"/>
    </source>
</evidence>
<feature type="compositionally biased region" description="Polar residues" evidence="6">
    <location>
        <begin position="783"/>
        <end position="807"/>
    </location>
</feature>
<evidence type="ECO:0000256" key="6">
    <source>
        <dbReference type="SAM" id="MobiDB-lite"/>
    </source>
</evidence>
<evidence type="ECO:0000259" key="9">
    <source>
        <dbReference type="PROSITE" id="PS50261"/>
    </source>
</evidence>
<feature type="region of interest" description="Disordered" evidence="6">
    <location>
        <begin position="359"/>
        <end position="421"/>
    </location>
</feature>
<feature type="compositionally biased region" description="Basic and acidic residues" evidence="6">
    <location>
        <begin position="375"/>
        <end position="384"/>
    </location>
</feature>
<protein>
    <recommendedName>
        <fullName evidence="12">G-protein coupled receptors family 2 profile 2 domain-containing protein</fullName>
    </recommendedName>
</protein>
<feature type="transmembrane region" description="Helical" evidence="7">
    <location>
        <begin position="718"/>
        <end position="737"/>
    </location>
</feature>
<keyword evidence="2 7" id="KW-0812">Transmembrane</keyword>
<dbReference type="PROSITE" id="PS50958">
    <property type="entry name" value="SMB_2"/>
    <property type="match status" value="1"/>
</dbReference>
<keyword evidence="5" id="KW-1015">Disulfide bond</keyword>
<evidence type="ECO:0000256" key="4">
    <source>
        <dbReference type="ARBA" id="ARBA00023136"/>
    </source>
</evidence>
<dbReference type="InterPro" id="IPR053231">
    <property type="entry name" value="GPCR_LN-TM7"/>
</dbReference>
<dbReference type="AlphaFoldDB" id="A0A0N7ZD65"/>
<feature type="chain" id="PRO_5006016770" description="G-protein coupled receptors family 2 profile 2 domain-containing protein" evidence="8">
    <location>
        <begin position="20"/>
        <end position="807"/>
    </location>
</feature>
<feature type="transmembrane region" description="Helical" evidence="7">
    <location>
        <begin position="520"/>
        <end position="540"/>
    </location>
</feature>
<name>A0A0N7ZD65_SCYOL</name>
<evidence type="ECO:0000256" key="2">
    <source>
        <dbReference type="ARBA" id="ARBA00022692"/>
    </source>
</evidence>
<dbReference type="Pfam" id="PF00002">
    <property type="entry name" value="7tm_2"/>
    <property type="match status" value="1"/>
</dbReference>
<evidence type="ECO:0008006" key="12">
    <source>
        <dbReference type="Google" id="ProtNLM"/>
    </source>
</evidence>
<accession>A0A0N7ZD65</accession>